<evidence type="ECO:0000313" key="4">
    <source>
        <dbReference type="Proteomes" id="UP000002007"/>
    </source>
</evidence>
<feature type="transmembrane region" description="Helical" evidence="2">
    <location>
        <begin position="12"/>
        <end position="35"/>
    </location>
</feature>
<dbReference type="STRING" id="288705.RSal33209_0193"/>
<organism evidence="3 4">
    <name type="scientific">Renibacterium salmoninarum (strain ATCC 33209 / DSM 20767 / JCM 11484 / NBRC 15589 / NCIMB 2235)</name>
    <dbReference type="NCBI Taxonomy" id="288705"/>
    <lineage>
        <taxon>Bacteria</taxon>
        <taxon>Bacillati</taxon>
        <taxon>Actinomycetota</taxon>
        <taxon>Actinomycetes</taxon>
        <taxon>Micrococcales</taxon>
        <taxon>Micrococcaceae</taxon>
        <taxon>Renibacterium</taxon>
    </lineage>
</organism>
<keyword evidence="3" id="KW-0808">Transferase</keyword>
<keyword evidence="2" id="KW-1133">Transmembrane helix</keyword>
<dbReference type="Proteomes" id="UP000002007">
    <property type="component" value="Chromosome"/>
</dbReference>
<dbReference type="HOGENOM" id="CLU_2452466_0_0_11"/>
<keyword evidence="2" id="KW-0812">Transmembrane</keyword>
<name>A9WLI9_RENSM</name>
<dbReference type="EMBL" id="CP000910">
    <property type="protein sequence ID" value="ABY21949.1"/>
    <property type="molecule type" value="Genomic_DNA"/>
</dbReference>
<evidence type="ECO:0000313" key="3">
    <source>
        <dbReference type="EMBL" id="ABY21949.1"/>
    </source>
</evidence>
<keyword evidence="2" id="KW-0472">Membrane</keyword>
<dbReference type="AlphaFoldDB" id="A9WLI9"/>
<protein>
    <submittedName>
        <fullName evidence="3">Two component system histidine kinase</fullName>
        <ecNumber evidence="3">2.7.3.-</ecNumber>
    </submittedName>
</protein>
<gene>
    <name evidence="3" type="ordered locus">RSal33209_0193</name>
</gene>
<feature type="region of interest" description="Disordered" evidence="1">
    <location>
        <begin position="50"/>
        <end position="89"/>
    </location>
</feature>
<reference evidence="4" key="1">
    <citation type="journal article" date="2008" name="J. Bacteriol.">
        <title>Genome sequence of the fish pathogen Renibacterium salmoninarum suggests reductive evolution away from an environmental Arthrobacter ancestor.</title>
        <authorList>
            <person name="Wiens G.D."/>
            <person name="Rockey D.D."/>
            <person name="Wu Z."/>
            <person name="Chang J."/>
            <person name="Levy R."/>
            <person name="Crane S."/>
            <person name="Chen D.S."/>
            <person name="Capri G.R."/>
            <person name="Burnett J.R."/>
            <person name="Sudheesh P.S."/>
            <person name="Schipma M.J."/>
            <person name="Burd H."/>
            <person name="Bhattacharyya A."/>
            <person name="Rhodes L.D."/>
            <person name="Kaul R."/>
            <person name="Strom M.S."/>
        </authorList>
    </citation>
    <scope>NUCLEOTIDE SEQUENCE [LARGE SCALE GENOMIC DNA]</scope>
    <source>
        <strain evidence="4">ATCC 33209 / DSM 20767 / JCM 11484 / NBRC 15589 / NCIMB 2235</strain>
    </source>
</reference>
<dbReference type="EC" id="2.7.3.-" evidence="3"/>
<dbReference type="GO" id="GO:0016301">
    <property type="term" value="F:kinase activity"/>
    <property type="evidence" value="ECO:0007669"/>
    <property type="project" value="UniProtKB-KW"/>
</dbReference>
<dbReference type="KEGG" id="rsa:RSal33209_0193"/>
<sequence>MPAELHSGNVDGAVIDVVLILFFLALQPTGSTGLADQLSHLADRRRRHRRCRCWRDSGPPASSTSKVVAARGSGSWQHRRSRTANVQGH</sequence>
<accession>A9WLI9</accession>
<keyword evidence="4" id="KW-1185">Reference proteome</keyword>
<proteinExistence type="predicted"/>
<keyword evidence="3" id="KW-0418">Kinase</keyword>
<evidence type="ECO:0000256" key="2">
    <source>
        <dbReference type="SAM" id="Phobius"/>
    </source>
</evidence>
<evidence type="ECO:0000256" key="1">
    <source>
        <dbReference type="SAM" id="MobiDB-lite"/>
    </source>
</evidence>